<dbReference type="Pfam" id="PF00535">
    <property type="entry name" value="Glycos_transf_2"/>
    <property type="match status" value="1"/>
</dbReference>
<keyword evidence="4" id="KW-0808">Transferase</keyword>
<comment type="caution">
    <text evidence="11">The sequence shown here is derived from an EMBL/GenBank/DDBJ whole genome shotgun (WGS) entry which is preliminary data.</text>
</comment>
<dbReference type="InterPro" id="IPR001173">
    <property type="entry name" value="Glyco_trans_2-like"/>
</dbReference>
<comment type="subcellular location">
    <subcellularLocation>
        <location evidence="1">Cell membrane</location>
    </subcellularLocation>
</comment>
<keyword evidence="2" id="KW-1003">Cell membrane</keyword>
<evidence type="ECO:0000256" key="4">
    <source>
        <dbReference type="ARBA" id="ARBA00022679"/>
    </source>
</evidence>
<dbReference type="Gene3D" id="3.90.550.10">
    <property type="entry name" value="Spore Coat Polysaccharide Biosynthesis Protein SpsA, Chain A"/>
    <property type="match status" value="1"/>
</dbReference>
<comment type="similarity">
    <text evidence="8">Belongs to the glycosyltransferase 2 family. CrtQ subfamily.</text>
</comment>
<protein>
    <recommendedName>
        <fullName evidence="9">4,4'-diaponeurosporenoate glycosyltransferase</fullName>
    </recommendedName>
</protein>
<evidence type="ECO:0000259" key="10">
    <source>
        <dbReference type="Pfam" id="PF00535"/>
    </source>
</evidence>
<dbReference type="GO" id="GO:0005886">
    <property type="term" value="C:plasma membrane"/>
    <property type="evidence" value="ECO:0007669"/>
    <property type="project" value="UniProtKB-SubCell"/>
</dbReference>
<keyword evidence="12" id="KW-1185">Reference proteome</keyword>
<evidence type="ECO:0000256" key="7">
    <source>
        <dbReference type="ARBA" id="ARBA00037904"/>
    </source>
</evidence>
<organism evidence="11 12">
    <name type="scientific">Cellulomonas cellasea DSM 20118</name>
    <dbReference type="NCBI Taxonomy" id="1408250"/>
    <lineage>
        <taxon>Bacteria</taxon>
        <taxon>Bacillati</taxon>
        <taxon>Actinomycetota</taxon>
        <taxon>Actinomycetes</taxon>
        <taxon>Micrococcales</taxon>
        <taxon>Cellulomonadaceae</taxon>
        <taxon>Cellulomonas</taxon>
    </lineage>
</organism>
<evidence type="ECO:0000256" key="1">
    <source>
        <dbReference type="ARBA" id="ARBA00004236"/>
    </source>
</evidence>
<comment type="pathway">
    <text evidence="7">Carotenoid biosynthesis; staphyloxanthin biosynthesis; staphyloxanthin from farnesyl diphosphate: step 4/5.</text>
</comment>
<reference evidence="11 12" key="1">
    <citation type="submission" date="2013-10" db="EMBL/GenBank/DDBJ databases">
        <authorList>
            <person name="Wang G."/>
            <person name="Zhuang W."/>
        </authorList>
    </citation>
    <scope>NUCLEOTIDE SEQUENCE [LARGE SCALE GENOMIC DNA]</scope>
    <source>
        <strain evidence="11 12">DSM 20118</strain>
    </source>
</reference>
<dbReference type="PANTHER" id="PTHR43646:SF2">
    <property type="entry name" value="GLYCOSYLTRANSFERASE 2-LIKE DOMAIN-CONTAINING PROTEIN"/>
    <property type="match status" value="1"/>
</dbReference>
<evidence type="ECO:0000256" key="3">
    <source>
        <dbReference type="ARBA" id="ARBA00022676"/>
    </source>
</evidence>
<dbReference type="STRING" id="1408250.Q760_03145"/>
<dbReference type="PANTHER" id="PTHR43646">
    <property type="entry name" value="GLYCOSYLTRANSFERASE"/>
    <property type="match status" value="1"/>
</dbReference>
<comment type="function">
    <text evidence="6">Catalyzes the glycosylation of 4,4'-diaponeurosporenoate, i.e. the esterification of glucose at the C1'' position with the carboxyl group of 4,4'-diaponeurosporenic acid, to form glycosyl-4,4'-diaponeurosporenoate. This is a step in the biosynthesis of staphyloxanthin, an orange pigment present in most staphylococci strains.</text>
</comment>
<evidence type="ECO:0000256" key="9">
    <source>
        <dbReference type="ARBA" id="ARBA00040345"/>
    </source>
</evidence>
<evidence type="ECO:0000313" key="12">
    <source>
        <dbReference type="Proteomes" id="UP000029833"/>
    </source>
</evidence>
<dbReference type="GO" id="GO:0016757">
    <property type="term" value="F:glycosyltransferase activity"/>
    <property type="evidence" value="ECO:0007669"/>
    <property type="project" value="UniProtKB-KW"/>
</dbReference>
<dbReference type="AlphaFoldDB" id="A0A0A0BC54"/>
<sequence length="255" mass="27634">MPALTLSVVIPVKDDAVALRACLAHLDRQTRPAWEVVVVDNGSTDDSAAVAVAHGARVVPESTPGIPAAAAAGYDAARGDVIVRCDADTLVPPDWLADVARHFESDGALDAVTGTGVFYDVPRWRALLVGGLYLRTYYAAMHAAMAHPPLWGSNMALRRTAWLAVRDRVNRTDAESHDDVDLSFALGPGARLRYDRGLRVRVSGRSLRGAAQGRRRFDRAWRSLRRGWDVQPPWERWAQRLRGSAGGGPGRGAEG</sequence>
<dbReference type="CDD" id="cd00761">
    <property type="entry name" value="Glyco_tranf_GTA_type"/>
    <property type="match status" value="1"/>
</dbReference>
<keyword evidence="5" id="KW-0472">Membrane</keyword>
<proteinExistence type="inferred from homology"/>
<name>A0A0A0BC54_9CELL</name>
<accession>A0A0A0BC54</accession>
<dbReference type="RefSeq" id="WP_034625435.1">
    <property type="nucleotide sequence ID" value="NZ_AXNT01000013.1"/>
</dbReference>
<evidence type="ECO:0000256" key="8">
    <source>
        <dbReference type="ARBA" id="ARBA00038120"/>
    </source>
</evidence>
<dbReference type="SUPFAM" id="SSF53448">
    <property type="entry name" value="Nucleotide-diphospho-sugar transferases"/>
    <property type="match status" value="1"/>
</dbReference>
<dbReference type="Proteomes" id="UP000029833">
    <property type="component" value="Unassembled WGS sequence"/>
</dbReference>
<evidence type="ECO:0000256" key="6">
    <source>
        <dbReference type="ARBA" id="ARBA00037281"/>
    </source>
</evidence>
<keyword evidence="3" id="KW-0328">Glycosyltransferase</keyword>
<dbReference type="EMBL" id="AXNT01000013">
    <property type="protein sequence ID" value="KGM03439.1"/>
    <property type="molecule type" value="Genomic_DNA"/>
</dbReference>
<gene>
    <name evidence="11" type="ORF">Q760_03145</name>
</gene>
<evidence type="ECO:0000256" key="2">
    <source>
        <dbReference type="ARBA" id="ARBA00022475"/>
    </source>
</evidence>
<dbReference type="InterPro" id="IPR029044">
    <property type="entry name" value="Nucleotide-diphossugar_trans"/>
</dbReference>
<feature type="domain" description="Glycosyltransferase 2-like" evidence="10">
    <location>
        <begin position="7"/>
        <end position="127"/>
    </location>
</feature>
<evidence type="ECO:0000313" key="11">
    <source>
        <dbReference type="EMBL" id="KGM03439.1"/>
    </source>
</evidence>
<evidence type="ECO:0000256" key="5">
    <source>
        <dbReference type="ARBA" id="ARBA00023136"/>
    </source>
</evidence>